<dbReference type="InterPro" id="IPR037522">
    <property type="entry name" value="HD_GYP_dom"/>
</dbReference>
<evidence type="ECO:0000256" key="1">
    <source>
        <dbReference type="SAM" id="Phobius"/>
    </source>
</evidence>
<protein>
    <submittedName>
        <fullName evidence="4">HD domain-containing protein</fullName>
    </submittedName>
</protein>
<feature type="transmembrane region" description="Helical" evidence="1">
    <location>
        <begin position="152"/>
        <end position="171"/>
    </location>
</feature>
<organism evidence="4 5">
    <name type="scientific">Acetobacterium malicum</name>
    <dbReference type="NCBI Taxonomy" id="52692"/>
    <lineage>
        <taxon>Bacteria</taxon>
        <taxon>Bacillati</taxon>
        <taxon>Bacillota</taxon>
        <taxon>Clostridia</taxon>
        <taxon>Eubacteriales</taxon>
        <taxon>Eubacteriaceae</taxon>
        <taxon>Acetobacterium</taxon>
    </lineage>
</organism>
<dbReference type="CDD" id="cd00077">
    <property type="entry name" value="HDc"/>
    <property type="match status" value="1"/>
</dbReference>
<dbReference type="SUPFAM" id="SSF109604">
    <property type="entry name" value="HD-domain/PDEase-like"/>
    <property type="match status" value="1"/>
</dbReference>
<feature type="transmembrane region" description="Helical" evidence="1">
    <location>
        <begin position="121"/>
        <end position="140"/>
    </location>
</feature>
<dbReference type="PROSITE" id="PS51831">
    <property type="entry name" value="HD"/>
    <property type="match status" value="1"/>
</dbReference>
<dbReference type="InterPro" id="IPR006674">
    <property type="entry name" value="HD_domain"/>
</dbReference>
<feature type="transmembrane region" description="Helical" evidence="1">
    <location>
        <begin position="259"/>
        <end position="278"/>
    </location>
</feature>
<dbReference type="Pfam" id="PF16927">
    <property type="entry name" value="HisKA_7TM"/>
    <property type="match status" value="1"/>
</dbReference>
<name>A0ABR6YXZ5_9FIRM</name>
<sequence>MSLSRWLLGFNYAPRKSLYFGLYRDFIINYIEVDAKIIYHETDYYNLYQNKRMLADMTMYALLTILYSIGLIISIICIIGVALQKPSDEQKLMLLISFSAFLIALGYWFGIQSNSAEAAIMAYKLMYLGGCNLYFLMVLFYVRYYKIKAPKLFFPIFALLCIFLTGATLTMDQHHWFYQSYTFAYETGVPVLLKEYGILHTIYLVMEAAVALGLIVLVIYQSSKRKDKERWEPFLLVAVPLIPAAIHIGRLYLPTRIDLAAIGILISELLLIVLIYRLKIYDINDTAKQLIIDSMDDAIIVVDHHYLYKEVNEQAIVLFPEFARAKKDTELAVISPALDQTLKEEDASLFYLESRVYEPHVKTIRRNNQIRGYVIWYLDVTEAEKRKELVLNYQQDLEKEVALKTARIEEIQEQIIISFANIIEIRDTITGEHVRRTSRYAEKIAAVLLQNGDYPEQVNERFIRLLYAAAPLHDVGKIMVSDSILNKPGKLTEEEWVSMKKHAENGQNILKKALARIQDVDYYNMVCEVAMYHHERWIGGGYPEALSGEEIPLSARIMAIADVFDALTSARPYKEIYDYDTAFEIIKKERGLHFDPILVDAFLSIREEIEAVADQQEN</sequence>
<keyword evidence="5" id="KW-1185">Reference proteome</keyword>
<dbReference type="Pfam" id="PF13487">
    <property type="entry name" value="HD_5"/>
    <property type="match status" value="1"/>
</dbReference>
<keyword evidence="1" id="KW-0812">Transmembrane</keyword>
<dbReference type="PANTHER" id="PTHR45228">
    <property type="entry name" value="CYCLIC DI-GMP PHOSPHODIESTERASE TM_0186-RELATED"/>
    <property type="match status" value="1"/>
</dbReference>
<feature type="transmembrane region" description="Helical" evidence="1">
    <location>
        <begin position="202"/>
        <end position="222"/>
    </location>
</feature>
<feature type="transmembrane region" description="Helical" evidence="1">
    <location>
        <begin position="234"/>
        <end position="253"/>
    </location>
</feature>
<evidence type="ECO:0000259" key="3">
    <source>
        <dbReference type="PROSITE" id="PS51832"/>
    </source>
</evidence>
<feature type="transmembrane region" description="Helical" evidence="1">
    <location>
        <begin position="92"/>
        <end position="109"/>
    </location>
</feature>
<accession>A0ABR6YXZ5</accession>
<feature type="domain" description="HD" evidence="2">
    <location>
        <begin position="430"/>
        <end position="567"/>
    </location>
</feature>
<proteinExistence type="predicted"/>
<reference evidence="4 5" key="1">
    <citation type="journal article" date="2020" name="mSystems">
        <title>Defining Genomic and Predicted Metabolic Features of the Acetobacterium Genus.</title>
        <authorList>
            <person name="Ross D.E."/>
            <person name="Marshall C.W."/>
            <person name="Gulliver D."/>
            <person name="May H.D."/>
            <person name="Norman R.S."/>
        </authorList>
    </citation>
    <scope>NUCLEOTIDE SEQUENCE [LARGE SCALE GENOMIC DNA]</scope>
    <source>
        <strain evidence="4 5">DSM 4132</strain>
    </source>
</reference>
<gene>
    <name evidence="4" type="ORF">GH811_10025</name>
</gene>
<comment type="caution">
    <text evidence="4">The sequence shown here is derived from an EMBL/GenBank/DDBJ whole genome shotgun (WGS) entry which is preliminary data.</text>
</comment>
<dbReference type="PANTHER" id="PTHR45228:SF1">
    <property type="entry name" value="CYCLIC DI-GMP PHOSPHODIESTERASE TM_0186"/>
    <property type="match status" value="1"/>
</dbReference>
<dbReference type="InterPro" id="IPR003607">
    <property type="entry name" value="HD/PDEase_dom"/>
</dbReference>
<feature type="domain" description="HD-GYP" evidence="3">
    <location>
        <begin position="408"/>
        <end position="618"/>
    </location>
</feature>
<dbReference type="InterPro" id="IPR031621">
    <property type="entry name" value="HisKA_7TM"/>
</dbReference>
<dbReference type="Proteomes" id="UP000622405">
    <property type="component" value="Unassembled WGS sequence"/>
</dbReference>
<evidence type="ECO:0000313" key="4">
    <source>
        <dbReference type="EMBL" id="MBC3899954.1"/>
    </source>
</evidence>
<evidence type="ECO:0000313" key="5">
    <source>
        <dbReference type="Proteomes" id="UP000622405"/>
    </source>
</evidence>
<evidence type="ECO:0000259" key="2">
    <source>
        <dbReference type="PROSITE" id="PS51831"/>
    </source>
</evidence>
<dbReference type="Gene3D" id="1.10.3210.10">
    <property type="entry name" value="Hypothetical protein af1432"/>
    <property type="match status" value="1"/>
</dbReference>
<keyword evidence="1" id="KW-1133">Transmembrane helix</keyword>
<dbReference type="EMBL" id="WJBE01000007">
    <property type="protein sequence ID" value="MBC3899954.1"/>
    <property type="molecule type" value="Genomic_DNA"/>
</dbReference>
<dbReference type="PROSITE" id="PS51832">
    <property type="entry name" value="HD_GYP"/>
    <property type="match status" value="1"/>
</dbReference>
<feature type="transmembrane region" description="Helical" evidence="1">
    <location>
        <begin position="59"/>
        <end position="83"/>
    </location>
</feature>
<keyword evidence="1" id="KW-0472">Membrane</keyword>
<dbReference type="SMART" id="SM00471">
    <property type="entry name" value="HDc"/>
    <property type="match status" value="1"/>
</dbReference>
<dbReference type="InterPro" id="IPR052020">
    <property type="entry name" value="Cyclic_di-GMP/3'3'-cGAMP_PDE"/>
</dbReference>